<evidence type="ECO:0000259" key="1">
    <source>
        <dbReference type="Pfam" id="PF01636"/>
    </source>
</evidence>
<reference evidence="3" key="1">
    <citation type="submission" date="2009-09" db="EMBL/GenBank/DDBJ databases">
        <title>The complete chromosome of Alicyclobacillus acidocaldarius subsp. acidocaldarius DSM 446.</title>
        <authorList>
            <consortium name="US DOE Joint Genome Institute (JGI-PGF)"/>
            <person name="Lucas S."/>
            <person name="Copeland A."/>
            <person name="Lapidus A."/>
            <person name="Glavina del Rio T."/>
            <person name="Dalin E."/>
            <person name="Tice H."/>
            <person name="Bruce D."/>
            <person name="Goodwin L."/>
            <person name="Pitluck S."/>
            <person name="Kyrpides N."/>
            <person name="Mavromatis K."/>
            <person name="Ivanova N."/>
            <person name="Ovchinnikova G."/>
            <person name="Chertkov O."/>
            <person name="Sims D."/>
            <person name="Brettin T."/>
            <person name="Detter J.C."/>
            <person name="Han C."/>
            <person name="Larimer F."/>
            <person name="Land M."/>
            <person name="Hauser L."/>
            <person name="Markowitz V."/>
            <person name="Cheng J.-F."/>
            <person name="Hugenholtz P."/>
            <person name="Woyke T."/>
            <person name="Wu D."/>
            <person name="Pukall R."/>
            <person name="Klenk H.-P."/>
            <person name="Eisen J.A."/>
        </authorList>
    </citation>
    <scope>NUCLEOTIDE SEQUENCE [LARGE SCALE GENOMIC DNA]</scope>
    <source>
        <strain evidence="3">ATCC 27009 / DSM 446 / BCRC 14685 / JCM 5260 / KCTC 1825 / NBRC 15652 / NCIMB 11725 / NRRL B-14509 / 104-IA</strain>
    </source>
</reference>
<keyword evidence="2" id="KW-0808">Transferase</keyword>
<dbReference type="SUPFAM" id="SSF56112">
    <property type="entry name" value="Protein kinase-like (PK-like)"/>
    <property type="match status" value="1"/>
</dbReference>
<accession>C8WQI4</accession>
<keyword evidence="3" id="KW-1185">Reference proteome</keyword>
<name>C8WQI4_ALIAD</name>
<protein>
    <submittedName>
        <fullName evidence="2">Aminoglycoside phosphotransferase</fullName>
    </submittedName>
</protein>
<dbReference type="RefSeq" id="WP_012811393.1">
    <property type="nucleotide sequence ID" value="NC_013205.1"/>
</dbReference>
<dbReference type="InterPro" id="IPR011009">
    <property type="entry name" value="Kinase-like_dom_sf"/>
</dbReference>
<dbReference type="Gene3D" id="3.30.200.20">
    <property type="entry name" value="Phosphorylase Kinase, domain 1"/>
    <property type="match status" value="1"/>
</dbReference>
<dbReference type="eggNOG" id="COG2334">
    <property type="taxonomic scope" value="Bacteria"/>
</dbReference>
<dbReference type="Pfam" id="PF01636">
    <property type="entry name" value="APH"/>
    <property type="match status" value="1"/>
</dbReference>
<dbReference type="GO" id="GO:0042601">
    <property type="term" value="C:endospore-forming forespore"/>
    <property type="evidence" value="ECO:0007669"/>
    <property type="project" value="TreeGrafter"/>
</dbReference>
<dbReference type="HOGENOM" id="CLU_884654_0_0_9"/>
<dbReference type="EMBL" id="CP001727">
    <property type="protein sequence ID" value="ACV59129.1"/>
    <property type="molecule type" value="Genomic_DNA"/>
</dbReference>
<organism evidence="2 3">
    <name type="scientific">Alicyclobacillus acidocaldarius subsp. acidocaldarius (strain ATCC 27009 / DSM 446 / BCRC 14685 / JCM 5260 / KCTC 1825 / NBRC 15652 / NCIMB 11725 / NRRL B-14509 / 104-IA)</name>
    <name type="common">Bacillus acidocaldarius</name>
    <dbReference type="NCBI Taxonomy" id="521098"/>
    <lineage>
        <taxon>Bacteria</taxon>
        <taxon>Bacillati</taxon>
        <taxon>Bacillota</taxon>
        <taxon>Bacilli</taxon>
        <taxon>Bacillales</taxon>
        <taxon>Alicyclobacillaceae</taxon>
        <taxon>Alicyclobacillus</taxon>
    </lineage>
</organism>
<dbReference type="STRING" id="521098.Aaci_2120"/>
<evidence type="ECO:0000313" key="3">
    <source>
        <dbReference type="Proteomes" id="UP000001917"/>
    </source>
</evidence>
<dbReference type="InterPro" id="IPR002575">
    <property type="entry name" value="Aminoglycoside_PTrfase"/>
</dbReference>
<dbReference type="PANTHER" id="PTHR39179">
    <property type="entry name" value="SPORE COAT PROTEIN I"/>
    <property type="match status" value="1"/>
</dbReference>
<dbReference type="Gene3D" id="3.90.1200.10">
    <property type="match status" value="1"/>
</dbReference>
<dbReference type="PANTHER" id="PTHR39179:SF3">
    <property type="entry name" value="COTS-RELATED PROTEIN"/>
    <property type="match status" value="1"/>
</dbReference>
<dbReference type="PROSITE" id="PS00109">
    <property type="entry name" value="PROTEIN_KINASE_TYR"/>
    <property type="match status" value="1"/>
</dbReference>
<sequence length="314" mass="35339">MDVGEMADLVRRAYGIEADAIVHKRTVWGIVAGTSRYILKRARPQDSEERLRALADVLSHYPRLGVAAARPLETVRGTMRVSDGRGVWYYLQPWLEGRHVDASDESERLAVTRALARAQRAAPAKGALLALQTATLRDKWRAKLQLLERLKAIPVEAEIAESLHRIAARARAVYASYLDEARRPLAFCHRDLAPHNVLVGPGGSVMFIDFDHAGYDDPFSDPIQWVSHVAYLVPLCSGAYRRLWLAYAQAAELDEAELVSLVRLGAWPDIALRALAEAFRGAQSASRMWRLRYALRCEEDRARLHDAWLRELEA</sequence>
<gene>
    <name evidence="2" type="ordered locus">Aaci_2120</name>
</gene>
<dbReference type="InterPro" id="IPR047175">
    <property type="entry name" value="CotS-like"/>
</dbReference>
<proteinExistence type="predicted"/>
<dbReference type="GO" id="GO:0004672">
    <property type="term" value="F:protein kinase activity"/>
    <property type="evidence" value="ECO:0007669"/>
    <property type="project" value="InterPro"/>
</dbReference>
<dbReference type="KEGG" id="aac:Aaci_2120"/>
<evidence type="ECO:0000313" key="2">
    <source>
        <dbReference type="EMBL" id="ACV59129.1"/>
    </source>
</evidence>
<dbReference type="AlphaFoldDB" id="C8WQI4"/>
<dbReference type="InterPro" id="IPR008266">
    <property type="entry name" value="Tyr_kinase_AS"/>
</dbReference>
<feature type="domain" description="Aminoglycoside phosphotransferase" evidence="1">
    <location>
        <begin position="30"/>
        <end position="224"/>
    </location>
</feature>
<dbReference type="Proteomes" id="UP000001917">
    <property type="component" value="Chromosome"/>
</dbReference>
<reference evidence="2 3" key="2">
    <citation type="journal article" date="2010" name="Stand. Genomic Sci.">
        <title>Complete genome sequence of Alicyclobacillus acidocaldarius type strain (104-IA).</title>
        <authorList>
            <person name="Mavromatis K."/>
            <person name="Sikorski J."/>
            <person name="Lapidus A."/>
            <person name="Glavina Del Rio T."/>
            <person name="Copeland A."/>
            <person name="Tice H."/>
            <person name="Cheng J.F."/>
            <person name="Lucas S."/>
            <person name="Chen F."/>
            <person name="Nolan M."/>
            <person name="Bruce D."/>
            <person name="Goodwin L."/>
            <person name="Pitluck S."/>
            <person name="Ivanova N."/>
            <person name="Ovchinnikova G."/>
            <person name="Pati A."/>
            <person name="Chen A."/>
            <person name="Palaniappan K."/>
            <person name="Land M."/>
            <person name="Hauser L."/>
            <person name="Chang Y.J."/>
            <person name="Jeffries C.D."/>
            <person name="Chain P."/>
            <person name="Meincke L."/>
            <person name="Sims D."/>
            <person name="Chertkov O."/>
            <person name="Han C."/>
            <person name="Brettin T."/>
            <person name="Detter J.C."/>
            <person name="Wahrenburg C."/>
            <person name="Rohde M."/>
            <person name="Pukall R."/>
            <person name="Goker M."/>
            <person name="Bristow J."/>
            <person name="Eisen J.A."/>
            <person name="Markowitz V."/>
            <person name="Hugenholtz P."/>
            <person name="Klenk H.P."/>
            <person name="Kyrpides N.C."/>
        </authorList>
    </citation>
    <scope>NUCLEOTIDE SEQUENCE [LARGE SCALE GENOMIC DNA]</scope>
    <source>
        <strain evidence="3">ATCC 27009 / DSM 446 / BCRC 14685 / JCM 5260 / KCTC 1825 / NBRC 15652 / NCIMB 11725 / NRRL B-14509 / 104-IA</strain>
    </source>
</reference>